<dbReference type="EMBL" id="KI913954">
    <property type="protein sequence ID" value="ETW07800.1"/>
    <property type="molecule type" value="Genomic_DNA"/>
</dbReference>
<reference evidence="1" key="1">
    <citation type="submission" date="2013-12" db="EMBL/GenBank/DDBJ databases">
        <title>The Genome Sequence of Aphanomyces invadans NJM9701.</title>
        <authorList>
            <consortium name="The Broad Institute Genomics Platform"/>
            <person name="Russ C."/>
            <person name="Tyler B."/>
            <person name="van West P."/>
            <person name="Dieguez-Uribeondo J."/>
            <person name="Young S.K."/>
            <person name="Zeng Q."/>
            <person name="Gargeya S."/>
            <person name="Fitzgerald M."/>
            <person name="Abouelleil A."/>
            <person name="Alvarado L."/>
            <person name="Chapman S.B."/>
            <person name="Gainer-Dewar J."/>
            <person name="Goldberg J."/>
            <person name="Griggs A."/>
            <person name="Gujja S."/>
            <person name="Hansen M."/>
            <person name="Howarth C."/>
            <person name="Imamovic A."/>
            <person name="Ireland A."/>
            <person name="Larimer J."/>
            <person name="McCowan C."/>
            <person name="Murphy C."/>
            <person name="Pearson M."/>
            <person name="Poon T.W."/>
            <person name="Priest M."/>
            <person name="Roberts A."/>
            <person name="Saif S."/>
            <person name="Shea T."/>
            <person name="Sykes S."/>
            <person name="Wortman J."/>
            <person name="Nusbaum C."/>
            <person name="Birren B."/>
        </authorList>
    </citation>
    <scope>NUCLEOTIDE SEQUENCE [LARGE SCALE GENOMIC DNA]</scope>
    <source>
        <strain evidence="1">NJM9701</strain>
    </source>
</reference>
<accession>A0A024UNN3</accession>
<dbReference type="RefSeq" id="XP_008863893.1">
    <property type="nucleotide sequence ID" value="XM_008865671.1"/>
</dbReference>
<gene>
    <name evidence="1" type="ORF">H310_02229</name>
</gene>
<dbReference type="VEuPathDB" id="FungiDB:H310_02229"/>
<evidence type="ECO:0000313" key="1">
    <source>
        <dbReference type="EMBL" id="ETW07800.1"/>
    </source>
</evidence>
<protein>
    <submittedName>
        <fullName evidence="1">Uncharacterized protein</fullName>
    </submittedName>
</protein>
<name>A0A024UNN3_9STRA</name>
<dbReference type="AlphaFoldDB" id="A0A024UNN3"/>
<dbReference type="GeneID" id="20079279"/>
<proteinExistence type="predicted"/>
<sequence length="42" mass="4925">MLVMVHIDEKWFFLTQVNRNTSKVGSSTTKDVGWKDWNLGVR</sequence>
<organism evidence="1">
    <name type="scientific">Aphanomyces invadans</name>
    <dbReference type="NCBI Taxonomy" id="157072"/>
    <lineage>
        <taxon>Eukaryota</taxon>
        <taxon>Sar</taxon>
        <taxon>Stramenopiles</taxon>
        <taxon>Oomycota</taxon>
        <taxon>Saprolegniomycetes</taxon>
        <taxon>Saprolegniales</taxon>
        <taxon>Verrucalvaceae</taxon>
        <taxon>Aphanomyces</taxon>
    </lineage>
</organism>